<protein>
    <submittedName>
        <fullName evidence="2">Helix-turn-helix transcriptional regulator</fullName>
    </submittedName>
</protein>
<evidence type="ECO:0000313" key="3">
    <source>
        <dbReference type="Proteomes" id="UP001162155"/>
    </source>
</evidence>
<reference evidence="2" key="1">
    <citation type="submission" date="2021-02" db="EMBL/GenBank/DDBJ databases">
        <title>Genome analysis of blister spot of apple pathogen from New York area.</title>
        <authorList>
            <person name="Kandel P."/>
            <person name="Hockett K.L."/>
            <person name="Santander R."/>
            <person name="Acimovic S."/>
        </authorList>
    </citation>
    <scope>NUCLEOTIDE SEQUENCE</scope>
    <source>
        <strain evidence="2">PSP1</strain>
    </source>
</reference>
<comment type="caution">
    <text evidence="2">The sequence shown here is derived from an EMBL/GenBank/DDBJ whole genome shotgun (WGS) entry which is preliminary data.</text>
</comment>
<dbReference type="InterPro" id="IPR001387">
    <property type="entry name" value="Cro/C1-type_HTH"/>
</dbReference>
<dbReference type="SMART" id="SM00530">
    <property type="entry name" value="HTH_XRE"/>
    <property type="match status" value="1"/>
</dbReference>
<dbReference type="Proteomes" id="UP001162155">
    <property type="component" value="Unassembled WGS sequence"/>
</dbReference>
<gene>
    <name evidence="2" type="ORF">JW322_18640</name>
</gene>
<dbReference type="InterPro" id="IPR010982">
    <property type="entry name" value="Lambda_DNA-bd_dom_sf"/>
</dbReference>
<evidence type="ECO:0000313" key="2">
    <source>
        <dbReference type="EMBL" id="MDH4623726.1"/>
    </source>
</evidence>
<dbReference type="PROSITE" id="PS50943">
    <property type="entry name" value="HTH_CROC1"/>
    <property type="match status" value="1"/>
</dbReference>
<proteinExistence type="predicted"/>
<feature type="domain" description="HTH cro/C1-type" evidence="1">
    <location>
        <begin position="11"/>
        <end position="65"/>
    </location>
</feature>
<dbReference type="GO" id="GO:0003677">
    <property type="term" value="F:DNA binding"/>
    <property type="evidence" value="ECO:0007669"/>
    <property type="project" value="InterPro"/>
</dbReference>
<dbReference type="Gene3D" id="1.10.260.40">
    <property type="entry name" value="lambda repressor-like DNA-binding domains"/>
    <property type="match status" value="1"/>
</dbReference>
<dbReference type="AlphaFoldDB" id="A0AA43DVX5"/>
<accession>A0AA43DVX5</accession>
<organism evidence="2 3">
    <name type="scientific">Pseudomonas syringae pv. papulans</name>
    <dbReference type="NCBI Taxonomy" id="83963"/>
    <lineage>
        <taxon>Bacteria</taxon>
        <taxon>Pseudomonadati</taxon>
        <taxon>Pseudomonadota</taxon>
        <taxon>Gammaproteobacteria</taxon>
        <taxon>Pseudomonadales</taxon>
        <taxon>Pseudomonadaceae</taxon>
        <taxon>Pseudomonas</taxon>
        <taxon>Pseudomonas syringae</taxon>
    </lineage>
</organism>
<dbReference type="SUPFAM" id="SSF47413">
    <property type="entry name" value="lambda repressor-like DNA-binding domains"/>
    <property type="match status" value="1"/>
</dbReference>
<evidence type="ECO:0000259" key="1">
    <source>
        <dbReference type="PROSITE" id="PS50943"/>
    </source>
</evidence>
<name>A0AA43DVX5_PSESX</name>
<sequence length="116" mass="12899">MTLSEEIGARLREQRNESGLTQDQLAVRLGVSKRTVGNYESGTSDAPAAYLSTVARELGFDVMYILNGVRNTLGSGDLSEVEDVMIKQYRTIPEHDQHAIRRFLKAMADDVKAPTR</sequence>
<dbReference type="Pfam" id="PF01381">
    <property type="entry name" value="HTH_3"/>
    <property type="match status" value="1"/>
</dbReference>
<dbReference type="CDD" id="cd00093">
    <property type="entry name" value="HTH_XRE"/>
    <property type="match status" value="1"/>
</dbReference>
<dbReference type="EMBL" id="JAFFRZ010000001">
    <property type="protein sequence ID" value="MDH4623726.1"/>
    <property type="molecule type" value="Genomic_DNA"/>
</dbReference>